<gene>
    <name evidence="3" type="ordered locus">Cyast_0317</name>
</gene>
<proteinExistence type="predicted"/>
<evidence type="ECO:0000259" key="2">
    <source>
        <dbReference type="Pfam" id="PF02709"/>
    </source>
</evidence>
<dbReference type="BioCyc" id="CSTA292563:G1353-320-MONOMER"/>
<evidence type="ECO:0000313" key="3">
    <source>
        <dbReference type="EMBL" id="AFZ46297.1"/>
    </source>
</evidence>
<dbReference type="GO" id="GO:0016740">
    <property type="term" value="F:transferase activity"/>
    <property type="evidence" value="ECO:0007669"/>
    <property type="project" value="UniProtKB-KW"/>
</dbReference>
<dbReference type="HOGENOM" id="CLU_1114370_0_0_3"/>
<dbReference type="EMBL" id="CP003940">
    <property type="protein sequence ID" value="AFZ46297.1"/>
    <property type="molecule type" value="Genomic_DNA"/>
</dbReference>
<evidence type="ECO:0000256" key="1">
    <source>
        <dbReference type="ARBA" id="ARBA00022679"/>
    </source>
</evidence>
<dbReference type="AlphaFoldDB" id="K9YIJ2"/>
<sequence length="249" mass="29256">MKNALTLIIPYRKRQLAFYSFYNWLINSSNESQNLPDIIFIESDKTPSLGVQEKIEEIGLKYFFIHNDGVFHKTSLLNHGLNLVKTKYLMAYDIDLIPYKNSLLLHLELAKTAPLFLITGYRLMVQQSFIDHEDNLDLIIQQATISPEDQPSALKKHLTSHEKFGVLPLFRTEELHKIGGWDENFVGWGGEDQDIIQRYCQEGYNLCRVPDLVYLHLNHQHNSDWYSREIINKNREYYYQKYNHNGSNS</sequence>
<dbReference type="KEGG" id="csn:Cyast_0317"/>
<dbReference type="STRING" id="292563.Cyast_0317"/>
<dbReference type="Gene3D" id="3.90.550.10">
    <property type="entry name" value="Spore Coat Polysaccharide Biosynthesis Protein SpsA, Chain A"/>
    <property type="match status" value="1"/>
</dbReference>
<dbReference type="Proteomes" id="UP000010483">
    <property type="component" value="Chromosome"/>
</dbReference>
<dbReference type="SUPFAM" id="SSF53448">
    <property type="entry name" value="Nucleotide-diphospho-sugar transferases"/>
    <property type="match status" value="1"/>
</dbReference>
<accession>K9YIJ2</accession>
<protein>
    <recommendedName>
        <fullName evidence="2">Galactosyltransferase C-terminal domain-containing protein</fullName>
    </recommendedName>
</protein>
<dbReference type="InterPro" id="IPR029044">
    <property type="entry name" value="Nucleotide-diphossugar_trans"/>
</dbReference>
<evidence type="ECO:0000313" key="4">
    <source>
        <dbReference type="Proteomes" id="UP000010483"/>
    </source>
</evidence>
<dbReference type="InterPro" id="IPR027791">
    <property type="entry name" value="Galactosyl_T_C"/>
</dbReference>
<keyword evidence="4" id="KW-1185">Reference proteome</keyword>
<reference evidence="4" key="1">
    <citation type="journal article" date="2013" name="Proc. Natl. Acad. Sci. U.S.A.">
        <title>Improving the coverage of the cyanobacterial phylum using diversity-driven genome sequencing.</title>
        <authorList>
            <person name="Shih P.M."/>
            <person name="Wu D."/>
            <person name="Latifi A."/>
            <person name="Axen S.D."/>
            <person name="Fewer D.P."/>
            <person name="Talla E."/>
            <person name="Calteau A."/>
            <person name="Cai F."/>
            <person name="Tandeau de Marsac N."/>
            <person name="Rippka R."/>
            <person name="Herdman M."/>
            <person name="Sivonen K."/>
            <person name="Coursin T."/>
            <person name="Laurent T."/>
            <person name="Goodwin L."/>
            <person name="Nolan M."/>
            <person name="Davenport K.W."/>
            <person name="Han C.S."/>
            <person name="Rubin E.M."/>
            <person name="Eisen J.A."/>
            <person name="Woyke T."/>
            <person name="Gugger M."/>
            <person name="Kerfeld C.A."/>
        </authorList>
    </citation>
    <scope>NUCLEOTIDE SEQUENCE [LARGE SCALE GENOMIC DNA]</scope>
    <source>
        <strain evidence="4">ATCC 29140 / PCC 7202</strain>
    </source>
</reference>
<keyword evidence="1" id="KW-0808">Transferase</keyword>
<feature type="domain" description="Galactosyltransferase C-terminal" evidence="2">
    <location>
        <begin position="154"/>
        <end position="219"/>
    </location>
</feature>
<organism evidence="3 4">
    <name type="scientific">Cyanobacterium stanieri (strain ATCC 29140 / PCC 7202)</name>
    <dbReference type="NCBI Taxonomy" id="292563"/>
    <lineage>
        <taxon>Bacteria</taxon>
        <taxon>Bacillati</taxon>
        <taxon>Cyanobacteriota</taxon>
        <taxon>Cyanophyceae</taxon>
        <taxon>Oscillatoriophycideae</taxon>
        <taxon>Chroococcales</taxon>
        <taxon>Geminocystaceae</taxon>
        <taxon>Cyanobacterium</taxon>
    </lineage>
</organism>
<name>K9YIJ2_CYASC</name>
<dbReference type="Pfam" id="PF02709">
    <property type="entry name" value="Glyco_transf_7C"/>
    <property type="match status" value="1"/>
</dbReference>